<dbReference type="GO" id="GO:0002161">
    <property type="term" value="F:aminoacyl-tRNA deacylase activity"/>
    <property type="evidence" value="ECO:0007669"/>
    <property type="project" value="InterPro"/>
</dbReference>
<evidence type="ECO:0000256" key="7">
    <source>
        <dbReference type="ARBA" id="ARBA00023146"/>
    </source>
</evidence>
<dbReference type="InterPro" id="IPR001412">
    <property type="entry name" value="aa-tRNA-synth_I_CS"/>
</dbReference>
<sequence>MSNGVSETRRAGYDATAAEEKWSRYWEQHKTFATLDDGSRERRYVLDMFAYPSGDLHMGHAEAFAIGDVVARYWRLKGYDVMHPVGWDSFGLPAENAAIHHGTHPAEWTYRNIDTQASSFRRYGISFDWDKRLQTSDEEYYRWTQWLFLKFMERGLAYRKDSWANWCPEDQTVLANEQVKEGRCERCGAVVTKRQLNQWYFRITDYAQRLLDDMSEIEGHWPERVLAMQRHWIGRSEGAYVDFMIDGHDEPVRVFTTRPDTLYGATFMVVAPDADLADQVVSDEQRPAFQEYLETVKKKTEIERQSTEHIKTGVYLGAEATNPVNGAKIPVWAADYVLADYGTGAIMAVPAHDQRDLDFARKYGIEVIPVIDTGEPDPRESGIATIGDGAYQNSGDLDGLTNKAEGVSRMCRFLDDRKIGEATITYRLRDWLLSRQRFWGCPIPVIHCPSCGDVPVPEDQLPVRLPDLRGADLAPKGVSPLAGEEARSWREVACPTCGGPAERDTDTMDTFVDSSWYYLRYCSPHDDREAFDPEEVRRWMPVAQYVGGVEHATMHLLYSRFFTKVLHDMGLVDFDEPFSRLMNQGQVINQGRAMSKSLGNGVDLGKQLDQFGVDAVRTTVIFAGPPEEDIDWADVSPGASLKFLQRAYRVAADVTAPADADPATGDLSLRRATHHAIAEITDLLDGGRFNVVVARIMELVNATRKAIDSGCGAADPAVREAVTFTAQALSMLAPYVSEEMWELLGNEASVANSSWPTADPSLLVADEVTLVVQVNGKVRGKIQVAPDISETDAVAAATADQNVQRHIGDKQVVKVIARLPKMISIVVR</sequence>
<dbReference type="PANTHER" id="PTHR43740:SF2">
    <property type="entry name" value="LEUCINE--TRNA LIGASE, MITOCHONDRIAL"/>
    <property type="match status" value="1"/>
</dbReference>
<comment type="catalytic activity">
    <reaction evidence="8 9">
        <text>tRNA(Leu) + L-leucine + ATP = L-leucyl-tRNA(Leu) + AMP + diphosphate</text>
        <dbReference type="Rhea" id="RHEA:11688"/>
        <dbReference type="Rhea" id="RHEA-COMP:9613"/>
        <dbReference type="Rhea" id="RHEA-COMP:9622"/>
        <dbReference type="ChEBI" id="CHEBI:30616"/>
        <dbReference type="ChEBI" id="CHEBI:33019"/>
        <dbReference type="ChEBI" id="CHEBI:57427"/>
        <dbReference type="ChEBI" id="CHEBI:78442"/>
        <dbReference type="ChEBI" id="CHEBI:78494"/>
        <dbReference type="ChEBI" id="CHEBI:456215"/>
        <dbReference type="EC" id="6.1.1.4"/>
    </reaction>
</comment>
<evidence type="ECO:0000256" key="1">
    <source>
        <dbReference type="ARBA" id="ARBA00005594"/>
    </source>
</evidence>
<accession>A0A3S4V5H9</accession>
<dbReference type="NCBIfam" id="TIGR00396">
    <property type="entry name" value="leuS_bact"/>
    <property type="match status" value="1"/>
</dbReference>
<proteinExistence type="inferred from homology"/>
<evidence type="ECO:0000256" key="10">
    <source>
        <dbReference type="RuleBase" id="RU363035"/>
    </source>
</evidence>
<comment type="similarity">
    <text evidence="1 9 10">Belongs to the class-I aminoacyl-tRNA synthetase family.</text>
</comment>
<dbReference type="SUPFAM" id="SSF52374">
    <property type="entry name" value="Nucleotidylyl transferase"/>
    <property type="match status" value="1"/>
</dbReference>
<dbReference type="FunFam" id="3.40.50.620:FF:000003">
    <property type="entry name" value="Leucine--tRNA ligase"/>
    <property type="match status" value="1"/>
</dbReference>
<keyword evidence="6 9" id="KW-0648">Protein biosynthesis</keyword>
<dbReference type="Pfam" id="PF08264">
    <property type="entry name" value="Anticodon_1"/>
    <property type="match status" value="1"/>
</dbReference>
<dbReference type="Proteomes" id="UP000277858">
    <property type="component" value="Chromosome"/>
</dbReference>
<dbReference type="PANTHER" id="PTHR43740">
    <property type="entry name" value="LEUCYL-TRNA SYNTHETASE"/>
    <property type="match status" value="1"/>
</dbReference>
<evidence type="ECO:0000256" key="5">
    <source>
        <dbReference type="ARBA" id="ARBA00022840"/>
    </source>
</evidence>
<dbReference type="STRING" id="1122997.GCA_000425285_01956"/>
<dbReference type="Pfam" id="PF09334">
    <property type="entry name" value="tRNA-synt_1g"/>
    <property type="match status" value="1"/>
</dbReference>
<dbReference type="EC" id="6.1.1.4" evidence="9"/>
<comment type="caution">
    <text evidence="9">Lacks conserved residue(s) required for the propagation of feature annotation.</text>
</comment>
<keyword evidence="4 9" id="KW-0547">Nucleotide-binding</keyword>
<dbReference type="InterPro" id="IPR002300">
    <property type="entry name" value="aa-tRNA-synth_Ia"/>
</dbReference>
<dbReference type="InterPro" id="IPR013155">
    <property type="entry name" value="M/V/L/I-tRNA-synth_anticd-bd"/>
</dbReference>
<evidence type="ECO:0000256" key="4">
    <source>
        <dbReference type="ARBA" id="ARBA00022741"/>
    </source>
</evidence>
<dbReference type="FunFam" id="3.40.50.620:FF:000056">
    <property type="entry name" value="Leucine--tRNA ligase"/>
    <property type="match status" value="1"/>
</dbReference>
<organism evidence="11 12">
    <name type="scientific">Acidipropionibacterium jensenii</name>
    <dbReference type="NCBI Taxonomy" id="1749"/>
    <lineage>
        <taxon>Bacteria</taxon>
        <taxon>Bacillati</taxon>
        <taxon>Actinomycetota</taxon>
        <taxon>Actinomycetes</taxon>
        <taxon>Propionibacteriales</taxon>
        <taxon>Propionibacteriaceae</taxon>
        <taxon>Acidipropionibacterium</taxon>
    </lineage>
</organism>
<comment type="subcellular location">
    <subcellularLocation>
        <location evidence="9">Cytoplasm</location>
    </subcellularLocation>
</comment>
<dbReference type="SUPFAM" id="SSF50677">
    <property type="entry name" value="ValRS/IleRS/LeuRS editing domain"/>
    <property type="match status" value="1"/>
</dbReference>
<dbReference type="FunFam" id="1.10.730.10:FF:000002">
    <property type="entry name" value="Leucine--tRNA ligase"/>
    <property type="match status" value="1"/>
</dbReference>
<evidence type="ECO:0000313" key="12">
    <source>
        <dbReference type="Proteomes" id="UP000277858"/>
    </source>
</evidence>
<evidence type="ECO:0000256" key="3">
    <source>
        <dbReference type="ARBA" id="ARBA00022598"/>
    </source>
</evidence>
<name>A0A3S4V5H9_9ACTN</name>
<dbReference type="AlphaFoldDB" id="A0A3S4V5H9"/>
<dbReference type="HAMAP" id="MF_00049_B">
    <property type="entry name" value="Leu_tRNA_synth_B"/>
    <property type="match status" value="1"/>
</dbReference>
<dbReference type="RefSeq" id="WP_028703431.1">
    <property type="nucleotide sequence ID" value="NZ_CP040635.1"/>
</dbReference>
<evidence type="ECO:0000256" key="6">
    <source>
        <dbReference type="ARBA" id="ARBA00022917"/>
    </source>
</evidence>
<dbReference type="Pfam" id="PF13603">
    <property type="entry name" value="tRNA-synt_1_2"/>
    <property type="match status" value="1"/>
</dbReference>
<evidence type="ECO:0000256" key="9">
    <source>
        <dbReference type="HAMAP-Rule" id="MF_00049"/>
    </source>
</evidence>
<dbReference type="Gene3D" id="3.10.20.590">
    <property type="match status" value="1"/>
</dbReference>
<dbReference type="GO" id="GO:0006429">
    <property type="term" value="P:leucyl-tRNA aminoacylation"/>
    <property type="evidence" value="ECO:0007669"/>
    <property type="project" value="UniProtKB-UniRule"/>
</dbReference>
<dbReference type="InterPro" id="IPR009080">
    <property type="entry name" value="tRNAsynth_Ia_anticodon-bd"/>
</dbReference>
<dbReference type="EMBL" id="LR134473">
    <property type="protein sequence ID" value="VEI02422.1"/>
    <property type="molecule type" value="Genomic_DNA"/>
</dbReference>
<dbReference type="SUPFAM" id="SSF47323">
    <property type="entry name" value="Anticodon-binding domain of a subclass of class I aminoacyl-tRNA synthetases"/>
    <property type="match status" value="1"/>
</dbReference>
<keyword evidence="12" id="KW-1185">Reference proteome</keyword>
<dbReference type="Gene3D" id="3.90.740.10">
    <property type="entry name" value="Valyl/Leucyl/Isoleucyl-tRNA synthetase, editing domain"/>
    <property type="match status" value="1"/>
</dbReference>
<dbReference type="Gene3D" id="1.10.730.10">
    <property type="entry name" value="Isoleucyl-tRNA Synthetase, Domain 1"/>
    <property type="match status" value="1"/>
</dbReference>
<protein>
    <recommendedName>
        <fullName evidence="9">Leucine--tRNA ligase</fullName>
        <ecNumber evidence="9">6.1.1.4</ecNumber>
    </recommendedName>
    <alternativeName>
        <fullName evidence="9">Leucyl-tRNA synthetase</fullName>
        <shortName evidence="9">LeuRS</shortName>
    </alternativeName>
</protein>
<dbReference type="Pfam" id="PF00133">
    <property type="entry name" value="tRNA-synt_1"/>
    <property type="match status" value="1"/>
</dbReference>
<dbReference type="GO" id="GO:0005524">
    <property type="term" value="F:ATP binding"/>
    <property type="evidence" value="ECO:0007669"/>
    <property type="project" value="UniProtKB-UniRule"/>
</dbReference>
<keyword evidence="3 9" id="KW-0436">Ligase</keyword>
<dbReference type="CDD" id="cd07958">
    <property type="entry name" value="Anticodon_Ia_Leu_BEm"/>
    <property type="match status" value="1"/>
</dbReference>
<dbReference type="InterPro" id="IPR014729">
    <property type="entry name" value="Rossmann-like_a/b/a_fold"/>
</dbReference>
<dbReference type="OrthoDB" id="9810365at2"/>
<evidence type="ECO:0000256" key="2">
    <source>
        <dbReference type="ARBA" id="ARBA00022490"/>
    </source>
</evidence>
<dbReference type="PROSITE" id="PS00178">
    <property type="entry name" value="AA_TRNA_LIGASE_I"/>
    <property type="match status" value="1"/>
</dbReference>
<feature type="short sequence motif" description="'KMSKS' region" evidence="9">
    <location>
        <begin position="593"/>
        <end position="597"/>
    </location>
</feature>
<dbReference type="GO" id="GO:0004823">
    <property type="term" value="F:leucine-tRNA ligase activity"/>
    <property type="evidence" value="ECO:0007669"/>
    <property type="project" value="UniProtKB-UniRule"/>
</dbReference>
<dbReference type="Gene3D" id="3.40.50.620">
    <property type="entry name" value="HUPs"/>
    <property type="match status" value="2"/>
</dbReference>
<keyword evidence="7 9" id="KW-0030">Aminoacyl-tRNA synthetase</keyword>
<keyword evidence="5 9" id="KW-0067">ATP-binding</keyword>
<evidence type="ECO:0000313" key="11">
    <source>
        <dbReference type="EMBL" id="VEI02422.1"/>
    </source>
</evidence>
<dbReference type="InterPro" id="IPR025709">
    <property type="entry name" value="Leu_tRNA-synth_edit"/>
</dbReference>
<reference evidence="11 12" key="1">
    <citation type="submission" date="2018-12" db="EMBL/GenBank/DDBJ databases">
        <authorList>
            <consortium name="Pathogen Informatics"/>
        </authorList>
    </citation>
    <scope>NUCLEOTIDE SEQUENCE [LARGE SCALE GENOMIC DNA]</scope>
    <source>
        <strain evidence="11 12">NCTC13652</strain>
    </source>
</reference>
<dbReference type="InterPro" id="IPR015413">
    <property type="entry name" value="Methionyl/Leucyl_tRNA_Synth"/>
</dbReference>
<dbReference type="PRINTS" id="PR00985">
    <property type="entry name" value="TRNASYNTHLEU"/>
</dbReference>
<dbReference type="CDD" id="cd00812">
    <property type="entry name" value="LeuRS_core"/>
    <property type="match status" value="1"/>
</dbReference>
<dbReference type="GO" id="GO:0005829">
    <property type="term" value="C:cytosol"/>
    <property type="evidence" value="ECO:0007669"/>
    <property type="project" value="TreeGrafter"/>
</dbReference>
<feature type="binding site" evidence="9">
    <location>
        <position position="596"/>
    </location>
    <ligand>
        <name>ATP</name>
        <dbReference type="ChEBI" id="CHEBI:30616"/>
    </ligand>
</feature>
<dbReference type="InterPro" id="IPR009008">
    <property type="entry name" value="Val/Leu/Ile-tRNA-synth_edit"/>
</dbReference>
<gene>
    <name evidence="9 11" type="primary">leuS</name>
    <name evidence="11" type="ORF">NCTC13652_00596</name>
</gene>
<keyword evidence="2 9" id="KW-0963">Cytoplasm</keyword>
<evidence type="ECO:0000256" key="8">
    <source>
        <dbReference type="ARBA" id="ARBA00047469"/>
    </source>
</evidence>
<dbReference type="GeneID" id="82885990"/>
<dbReference type="InterPro" id="IPR002302">
    <property type="entry name" value="Leu-tRNA-ligase"/>
</dbReference>